<evidence type="ECO:0000259" key="2">
    <source>
        <dbReference type="Pfam" id="PF19493"/>
    </source>
</evidence>
<feature type="compositionally biased region" description="Gly residues" evidence="1">
    <location>
        <begin position="122"/>
        <end position="137"/>
    </location>
</feature>
<dbReference type="NCBIfam" id="NF041216">
    <property type="entry name" value="CU044_2847_fam"/>
    <property type="match status" value="1"/>
</dbReference>
<dbReference type="Pfam" id="PF19493">
    <property type="entry name" value="Trypco1"/>
    <property type="match status" value="1"/>
</dbReference>
<dbReference type="AlphaFoldDB" id="A0A2P2GQ43"/>
<proteinExistence type="predicted"/>
<feature type="compositionally biased region" description="Low complexity" evidence="1">
    <location>
        <begin position="138"/>
        <end position="159"/>
    </location>
</feature>
<protein>
    <recommendedName>
        <fullName evidence="2">Trypsin-co-occurring domain-containing protein</fullName>
    </recommendedName>
</protein>
<accession>A0A2P2GQ43</accession>
<name>A0A2P2GQ43_STREW</name>
<dbReference type="RefSeq" id="WP_046908386.1">
    <property type="nucleotide sequence ID" value="NZ_BAAAXG010000028.1"/>
</dbReference>
<evidence type="ECO:0000256" key="1">
    <source>
        <dbReference type="SAM" id="MobiDB-lite"/>
    </source>
</evidence>
<gene>
    <name evidence="3" type="ORF">VO63_15680</name>
</gene>
<sequence>MGTLMEFGTADGTVLVEADGDQPGARPVSRGGNSLVRAGQTLDEALMGIRAAAESALAVFRGGALRPDAVELEFGVKLTAEAGAVIAKTAVEGHLTVKLSWTPDAPAPETAVSVPAAREAGGHGGTDGPGGHGGATGAAGTAGATGAAEAGAGDSAGPR</sequence>
<comment type="caution">
    <text evidence="3">The sequence shown here is derived from an EMBL/GenBank/DDBJ whole genome shotgun (WGS) entry which is preliminary data.</text>
</comment>
<feature type="domain" description="Trypsin-co-occurring" evidence="2">
    <location>
        <begin position="10"/>
        <end position="102"/>
    </location>
</feature>
<evidence type="ECO:0000313" key="4">
    <source>
        <dbReference type="Proteomes" id="UP000265325"/>
    </source>
</evidence>
<organism evidence="3 4">
    <name type="scientific">Streptomyces showdoensis</name>
    <dbReference type="NCBI Taxonomy" id="68268"/>
    <lineage>
        <taxon>Bacteria</taxon>
        <taxon>Bacillati</taxon>
        <taxon>Actinomycetota</taxon>
        <taxon>Actinomycetes</taxon>
        <taxon>Kitasatosporales</taxon>
        <taxon>Streptomycetaceae</taxon>
        <taxon>Streptomyces</taxon>
    </lineage>
</organism>
<keyword evidence="4" id="KW-1185">Reference proteome</keyword>
<dbReference type="Proteomes" id="UP000265325">
    <property type="component" value="Unassembled WGS sequence"/>
</dbReference>
<feature type="region of interest" description="Disordered" evidence="1">
    <location>
        <begin position="105"/>
        <end position="159"/>
    </location>
</feature>
<evidence type="ECO:0000313" key="3">
    <source>
        <dbReference type="EMBL" id="KKZ72979.1"/>
    </source>
</evidence>
<reference evidence="3 4" key="1">
    <citation type="submission" date="2015-05" db="EMBL/GenBank/DDBJ databases">
        <title>Draft Genome assembly of Streptomyces showdoensis.</title>
        <authorList>
            <person name="Thapa K.K."/>
            <person name="Metsa-Ketela M."/>
        </authorList>
    </citation>
    <scope>NUCLEOTIDE SEQUENCE [LARGE SCALE GENOMIC DNA]</scope>
    <source>
        <strain evidence="3 4">ATCC 15227</strain>
    </source>
</reference>
<dbReference type="EMBL" id="LAQS01000021">
    <property type="protein sequence ID" value="KKZ72979.1"/>
    <property type="molecule type" value="Genomic_DNA"/>
</dbReference>
<dbReference type="InterPro" id="IPR045794">
    <property type="entry name" value="Trypco1"/>
</dbReference>